<dbReference type="Proteomes" id="UP000270296">
    <property type="component" value="Unassembled WGS sequence"/>
</dbReference>
<dbReference type="WBParaSite" id="SBAD_0000194201-mRNA-1">
    <property type="protein sequence ID" value="SBAD_0000194201-mRNA-1"/>
    <property type="gene ID" value="SBAD_0000194201"/>
</dbReference>
<keyword evidence="2" id="KW-1185">Reference proteome</keyword>
<evidence type="ECO:0000313" key="2">
    <source>
        <dbReference type="Proteomes" id="UP000270296"/>
    </source>
</evidence>
<accession>A0A183IE08</accession>
<reference evidence="3" key="1">
    <citation type="submission" date="2016-06" db="UniProtKB">
        <authorList>
            <consortium name="WormBaseParasite"/>
        </authorList>
    </citation>
    <scope>IDENTIFICATION</scope>
</reference>
<name>A0A183IE08_9BILA</name>
<evidence type="ECO:0000313" key="1">
    <source>
        <dbReference type="EMBL" id="VDO95675.1"/>
    </source>
</evidence>
<gene>
    <name evidence="1" type="ORF">SBAD_LOCUS1852</name>
</gene>
<dbReference type="AlphaFoldDB" id="A0A183IE08"/>
<proteinExistence type="predicted"/>
<sequence>MNNHHIGRALLLTRRTLETLPSSDHPTNYLDGRRAGNKRTAMESVRVTAVGPKHNDEKPVTSFNFRLCASFLTLIVFYRY</sequence>
<organism evidence="3">
    <name type="scientific">Soboliphyme baturini</name>
    <dbReference type="NCBI Taxonomy" id="241478"/>
    <lineage>
        <taxon>Eukaryota</taxon>
        <taxon>Metazoa</taxon>
        <taxon>Ecdysozoa</taxon>
        <taxon>Nematoda</taxon>
        <taxon>Enoplea</taxon>
        <taxon>Dorylaimia</taxon>
        <taxon>Dioctophymatida</taxon>
        <taxon>Dioctophymatoidea</taxon>
        <taxon>Soboliphymatidae</taxon>
        <taxon>Soboliphyme</taxon>
    </lineage>
</organism>
<evidence type="ECO:0000313" key="3">
    <source>
        <dbReference type="WBParaSite" id="SBAD_0000194201-mRNA-1"/>
    </source>
</evidence>
<dbReference type="EMBL" id="UZAM01006977">
    <property type="protein sequence ID" value="VDO95675.1"/>
    <property type="molecule type" value="Genomic_DNA"/>
</dbReference>
<protein>
    <submittedName>
        <fullName evidence="3">Secreted protein</fullName>
    </submittedName>
</protein>
<reference evidence="1 2" key="2">
    <citation type="submission" date="2018-11" db="EMBL/GenBank/DDBJ databases">
        <authorList>
            <consortium name="Pathogen Informatics"/>
        </authorList>
    </citation>
    <scope>NUCLEOTIDE SEQUENCE [LARGE SCALE GENOMIC DNA]</scope>
</reference>